<dbReference type="SUPFAM" id="SSF64518">
    <property type="entry name" value="Phase 1 flagellin"/>
    <property type="match status" value="1"/>
</dbReference>
<keyword evidence="6" id="KW-0282">Flagellum</keyword>
<keyword evidence="2 3" id="KW-0975">Bacterial flagellum</keyword>
<name>A0A2R4MDV8_9HYPH</name>
<dbReference type="Proteomes" id="UP000258927">
    <property type="component" value="Chromosome"/>
</dbReference>
<dbReference type="EMBL" id="CP021330">
    <property type="protein sequence ID" value="AVX04059.1"/>
    <property type="molecule type" value="Genomic_DNA"/>
</dbReference>
<dbReference type="PANTHER" id="PTHR42792:SF2">
    <property type="entry name" value="FLAGELLIN"/>
    <property type="match status" value="1"/>
</dbReference>
<dbReference type="Gene3D" id="1.20.1330.10">
    <property type="entry name" value="f41 fragment of flagellin, N-terminal domain"/>
    <property type="match status" value="2"/>
</dbReference>
<comment type="similarity">
    <text evidence="1 3">Belongs to the bacterial flagellin family.</text>
</comment>
<dbReference type="Pfam" id="PF00700">
    <property type="entry name" value="Flagellin_C"/>
    <property type="match status" value="1"/>
</dbReference>
<evidence type="ECO:0000259" key="5">
    <source>
        <dbReference type="Pfam" id="PF00700"/>
    </source>
</evidence>
<keyword evidence="6" id="KW-0966">Cell projection</keyword>
<evidence type="ECO:0000256" key="3">
    <source>
        <dbReference type="RuleBase" id="RU362073"/>
    </source>
</evidence>
<feature type="domain" description="Flagellin C-terminal" evidence="5">
    <location>
        <begin position="285"/>
        <end position="368"/>
    </location>
</feature>
<dbReference type="InterPro" id="IPR046358">
    <property type="entry name" value="Flagellin_C"/>
</dbReference>
<keyword evidence="7" id="KW-1185">Reference proteome</keyword>
<dbReference type="RefSeq" id="WP_117395470.1">
    <property type="nucleotide sequence ID" value="NZ_CP021330.1"/>
</dbReference>
<evidence type="ECO:0000256" key="2">
    <source>
        <dbReference type="ARBA" id="ARBA00023143"/>
    </source>
</evidence>
<feature type="domain" description="Flagellin N-terminal" evidence="4">
    <location>
        <begin position="12"/>
        <end position="139"/>
    </location>
</feature>
<dbReference type="Pfam" id="PF00669">
    <property type="entry name" value="Flagellin_N"/>
    <property type="match status" value="1"/>
</dbReference>
<comment type="function">
    <text evidence="3">Flagellin is the subunit protein which polymerizes to form the filaments of bacterial flagella.</text>
</comment>
<dbReference type="STRING" id="1122213.GCA_000423365_01262"/>
<accession>A0A2R4MDV8</accession>
<evidence type="ECO:0000256" key="1">
    <source>
        <dbReference type="ARBA" id="ARBA00005709"/>
    </source>
</evidence>
<reference evidence="6 7" key="1">
    <citation type="submission" date="2017-05" db="EMBL/GenBank/DDBJ databases">
        <title>Genome Analysis of Maritalea myrionectae HL2708#5.</title>
        <authorList>
            <consortium name="Cotde Inc.-PKNU"/>
            <person name="Jang D."/>
            <person name="Oh H.-M."/>
        </authorList>
    </citation>
    <scope>NUCLEOTIDE SEQUENCE [LARGE SCALE GENOMIC DNA]</scope>
    <source>
        <strain evidence="6 7">HL2708#5</strain>
    </source>
</reference>
<gene>
    <name evidence="6" type="ORF">MXMO3_01529</name>
</gene>
<dbReference type="KEGG" id="mmyr:MXMO3_01529"/>
<dbReference type="AlphaFoldDB" id="A0A2R4MDV8"/>
<dbReference type="InterPro" id="IPR001492">
    <property type="entry name" value="Flagellin"/>
</dbReference>
<keyword evidence="6" id="KW-0969">Cilium</keyword>
<dbReference type="GO" id="GO:0009288">
    <property type="term" value="C:bacterial-type flagellum"/>
    <property type="evidence" value="ECO:0007669"/>
    <property type="project" value="UniProtKB-SubCell"/>
</dbReference>
<sequence>MKDVTLSQSVRQNLLSLQSTADMMARTQNRLATGLKVNSALDNPNSFFTSQGLNSRANDLASLLDSMGQGVQTLKAADTGITNVVNLVEAAKAKANQANQTNKIEDRRVFANEYNSLLKQIEDLARDAGYNGKNLLAGTGNDLAVVFNEDSTSKLIIEAIDLTDTSTFLGLNDVITGTSSTGTVTEANLIAGREAGDELTLTIGSDTYTIEYGATTTAADIINALDAIPDVSASSDGTTVTITTAAGNFTLDDTNATSDMTTVTGTGYVAGSFDTETSVNAVLNDITESLNLLRDQASTFGTNLTVVENRTNFTKQMISTLANGADMLTLADTNEEGANLLALQTRQQLSSTALSMASQADQNVLRLFQ</sequence>
<comment type="subcellular location">
    <subcellularLocation>
        <location evidence="3">Secreted</location>
    </subcellularLocation>
    <subcellularLocation>
        <location evidence="3">Bacterial flagellum</location>
    </subcellularLocation>
</comment>
<dbReference type="GO" id="GO:0005198">
    <property type="term" value="F:structural molecule activity"/>
    <property type="evidence" value="ECO:0007669"/>
    <property type="project" value="UniProtKB-UniRule"/>
</dbReference>
<proteinExistence type="inferred from homology"/>
<dbReference type="PANTHER" id="PTHR42792">
    <property type="entry name" value="FLAGELLIN"/>
    <property type="match status" value="1"/>
</dbReference>
<keyword evidence="3" id="KW-0964">Secreted</keyword>
<dbReference type="GO" id="GO:0005576">
    <property type="term" value="C:extracellular region"/>
    <property type="evidence" value="ECO:0007669"/>
    <property type="project" value="UniProtKB-SubCell"/>
</dbReference>
<evidence type="ECO:0000259" key="4">
    <source>
        <dbReference type="Pfam" id="PF00669"/>
    </source>
</evidence>
<evidence type="ECO:0000313" key="6">
    <source>
        <dbReference type="EMBL" id="AVX04059.1"/>
    </source>
</evidence>
<organism evidence="6 7">
    <name type="scientific">Maritalea myrionectae</name>
    <dbReference type="NCBI Taxonomy" id="454601"/>
    <lineage>
        <taxon>Bacteria</taxon>
        <taxon>Pseudomonadati</taxon>
        <taxon>Pseudomonadota</taxon>
        <taxon>Alphaproteobacteria</taxon>
        <taxon>Hyphomicrobiales</taxon>
        <taxon>Devosiaceae</taxon>
        <taxon>Maritalea</taxon>
    </lineage>
</organism>
<protein>
    <recommendedName>
        <fullName evidence="3">Flagellin</fullName>
    </recommendedName>
</protein>
<dbReference type="InterPro" id="IPR001029">
    <property type="entry name" value="Flagellin_N"/>
</dbReference>
<evidence type="ECO:0000313" key="7">
    <source>
        <dbReference type="Proteomes" id="UP000258927"/>
    </source>
</evidence>